<dbReference type="PANTHER" id="PTHR43236:SF1">
    <property type="entry name" value="BLL7220 PROTEIN"/>
    <property type="match status" value="1"/>
</dbReference>
<proteinExistence type="predicted"/>
<name>A0ABU7KMX2_9ACTN</name>
<dbReference type="Gene3D" id="1.10.260.40">
    <property type="entry name" value="lambda repressor-like DNA-binding domains"/>
    <property type="match status" value="2"/>
</dbReference>
<dbReference type="CDD" id="cd00093">
    <property type="entry name" value="HTH_XRE"/>
    <property type="match status" value="2"/>
</dbReference>
<dbReference type="Pfam" id="PF01381">
    <property type="entry name" value="HTH_3"/>
    <property type="match status" value="1"/>
</dbReference>
<accession>A0ABU7KMX2</accession>
<evidence type="ECO:0000256" key="1">
    <source>
        <dbReference type="SAM" id="MobiDB-lite"/>
    </source>
</evidence>
<dbReference type="SUPFAM" id="SSF47413">
    <property type="entry name" value="lambda repressor-like DNA-binding domains"/>
    <property type="match status" value="1"/>
</dbReference>
<dbReference type="Proteomes" id="UP001348641">
    <property type="component" value="Unassembled WGS sequence"/>
</dbReference>
<dbReference type="RefSeq" id="WP_330157803.1">
    <property type="nucleotide sequence ID" value="NZ_BAAAJA010000072.1"/>
</dbReference>
<dbReference type="InterPro" id="IPR010982">
    <property type="entry name" value="Lambda_DNA-bd_dom_sf"/>
</dbReference>
<feature type="domain" description="HTH cro/C1-type" evidence="2">
    <location>
        <begin position="78"/>
        <end position="135"/>
    </location>
</feature>
<evidence type="ECO:0000313" key="3">
    <source>
        <dbReference type="EMBL" id="MEE2050601.1"/>
    </source>
</evidence>
<dbReference type="PROSITE" id="PS50943">
    <property type="entry name" value="HTH_CROC1"/>
    <property type="match status" value="2"/>
</dbReference>
<organism evidence="3 4">
    <name type="scientific">Nocardiopsis tropica</name>
    <dbReference type="NCBI Taxonomy" id="109330"/>
    <lineage>
        <taxon>Bacteria</taxon>
        <taxon>Bacillati</taxon>
        <taxon>Actinomycetota</taxon>
        <taxon>Actinomycetes</taxon>
        <taxon>Streptosporangiales</taxon>
        <taxon>Nocardiopsidaceae</taxon>
        <taxon>Nocardiopsis</taxon>
    </lineage>
</organism>
<comment type="caution">
    <text evidence="3">The sequence shown here is derived from an EMBL/GenBank/DDBJ whole genome shotgun (WGS) entry which is preliminary data.</text>
</comment>
<dbReference type="EMBL" id="JAUUCC010000017">
    <property type="protein sequence ID" value="MEE2050601.1"/>
    <property type="molecule type" value="Genomic_DNA"/>
</dbReference>
<dbReference type="SMART" id="SM00530">
    <property type="entry name" value="HTH_XRE"/>
    <property type="match status" value="2"/>
</dbReference>
<protein>
    <submittedName>
        <fullName evidence="3">Helix-turn-helix domain-containing protein</fullName>
    </submittedName>
</protein>
<dbReference type="InterPro" id="IPR052345">
    <property type="entry name" value="Rad_response_metalloprotease"/>
</dbReference>
<evidence type="ECO:0000259" key="2">
    <source>
        <dbReference type="PROSITE" id="PS50943"/>
    </source>
</evidence>
<reference evidence="3 4" key="1">
    <citation type="submission" date="2023-07" db="EMBL/GenBank/DDBJ databases">
        <authorList>
            <person name="Girao M."/>
            <person name="Carvalho M.F."/>
        </authorList>
    </citation>
    <scope>NUCLEOTIDE SEQUENCE [LARGE SCALE GENOMIC DNA]</scope>
    <source>
        <strain evidence="3 4">66/93</strain>
    </source>
</reference>
<feature type="domain" description="HTH cro/C1-type" evidence="2">
    <location>
        <begin position="15"/>
        <end position="70"/>
    </location>
</feature>
<sequence length="165" mass="17736">MGSRAGAQGWLPRALTQARKSVGLSQADLAKRLKVSRQMIVRYETEDGAAPAAEKLRALAQELGASPSAFIDSHAQGMAVLRARVGLSQKQVVEQVRTDLSLQAYRGVESGRVARLRSMDAQALAEVFGVTAEDIRAAHEHDLSRTRQNVTAPHTFAGDSATTQT</sequence>
<dbReference type="InterPro" id="IPR001387">
    <property type="entry name" value="Cro/C1-type_HTH"/>
</dbReference>
<evidence type="ECO:0000313" key="4">
    <source>
        <dbReference type="Proteomes" id="UP001348641"/>
    </source>
</evidence>
<feature type="region of interest" description="Disordered" evidence="1">
    <location>
        <begin position="145"/>
        <end position="165"/>
    </location>
</feature>
<gene>
    <name evidence="3" type="ORF">Q8A49_08830</name>
</gene>
<dbReference type="PANTHER" id="PTHR43236">
    <property type="entry name" value="ANTITOXIN HIGA1"/>
    <property type="match status" value="1"/>
</dbReference>